<dbReference type="InterPro" id="IPR012677">
    <property type="entry name" value="Nucleotide-bd_a/b_plait_sf"/>
</dbReference>
<dbReference type="SUPFAM" id="SSF54928">
    <property type="entry name" value="RNA-binding domain, RBD"/>
    <property type="match status" value="2"/>
</dbReference>
<dbReference type="EMBL" id="KN880690">
    <property type="protein sequence ID" value="KIY63513.1"/>
    <property type="molecule type" value="Genomic_DNA"/>
</dbReference>
<accession>A0A0D7AYS7</accession>
<dbReference type="InterPro" id="IPR035979">
    <property type="entry name" value="RBD_domain_sf"/>
</dbReference>
<dbReference type="Proteomes" id="UP000054007">
    <property type="component" value="Unassembled WGS sequence"/>
</dbReference>
<feature type="domain" description="RRM" evidence="2">
    <location>
        <begin position="151"/>
        <end position="241"/>
    </location>
</feature>
<dbReference type="Pfam" id="PF00076">
    <property type="entry name" value="RRM_1"/>
    <property type="match status" value="1"/>
</dbReference>
<evidence type="ECO:0000256" key="1">
    <source>
        <dbReference type="PROSITE-ProRule" id="PRU00176"/>
    </source>
</evidence>
<keyword evidence="4" id="KW-1185">Reference proteome</keyword>
<evidence type="ECO:0000259" key="2">
    <source>
        <dbReference type="PROSITE" id="PS50102"/>
    </source>
</evidence>
<evidence type="ECO:0000313" key="4">
    <source>
        <dbReference type="Proteomes" id="UP000054007"/>
    </source>
</evidence>
<gene>
    <name evidence="3" type="ORF">CYLTODRAFT_458030</name>
</gene>
<dbReference type="AlphaFoldDB" id="A0A0D7AYS7"/>
<reference evidence="3 4" key="1">
    <citation type="journal article" date="2015" name="Fungal Genet. Biol.">
        <title>Evolution of novel wood decay mechanisms in Agaricales revealed by the genome sequences of Fistulina hepatica and Cylindrobasidium torrendii.</title>
        <authorList>
            <person name="Floudas D."/>
            <person name="Held B.W."/>
            <person name="Riley R."/>
            <person name="Nagy L.G."/>
            <person name="Koehler G."/>
            <person name="Ransdell A.S."/>
            <person name="Younus H."/>
            <person name="Chow J."/>
            <person name="Chiniquy J."/>
            <person name="Lipzen A."/>
            <person name="Tritt A."/>
            <person name="Sun H."/>
            <person name="Haridas S."/>
            <person name="LaButti K."/>
            <person name="Ohm R.A."/>
            <person name="Kues U."/>
            <person name="Blanchette R.A."/>
            <person name="Grigoriev I.V."/>
            <person name="Minto R.E."/>
            <person name="Hibbett D.S."/>
        </authorList>
    </citation>
    <scope>NUCLEOTIDE SEQUENCE [LARGE SCALE GENOMIC DNA]</scope>
    <source>
        <strain evidence="3 4">FP15055 ss-10</strain>
    </source>
</reference>
<dbReference type="InterPro" id="IPR000504">
    <property type="entry name" value="RRM_dom"/>
</dbReference>
<evidence type="ECO:0000313" key="3">
    <source>
        <dbReference type="EMBL" id="KIY63513.1"/>
    </source>
</evidence>
<proteinExistence type="predicted"/>
<organism evidence="3 4">
    <name type="scientific">Cylindrobasidium torrendii FP15055 ss-10</name>
    <dbReference type="NCBI Taxonomy" id="1314674"/>
    <lineage>
        <taxon>Eukaryota</taxon>
        <taxon>Fungi</taxon>
        <taxon>Dikarya</taxon>
        <taxon>Basidiomycota</taxon>
        <taxon>Agaricomycotina</taxon>
        <taxon>Agaricomycetes</taxon>
        <taxon>Agaricomycetidae</taxon>
        <taxon>Agaricales</taxon>
        <taxon>Marasmiineae</taxon>
        <taxon>Physalacriaceae</taxon>
        <taxon>Cylindrobasidium</taxon>
    </lineage>
</organism>
<feature type="domain" description="RRM" evidence="2">
    <location>
        <begin position="57"/>
        <end position="130"/>
    </location>
</feature>
<keyword evidence="1" id="KW-0694">RNA-binding</keyword>
<dbReference type="Gene3D" id="3.30.70.330">
    <property type="match status" value="2"/>
</dbReference>
<dbReference type="CDD" id="cd00590">
    <property type="entry name" value="RRM_SF"/>
    <property type="match status" value="2"/>
</dbReference>
<dbReference type="SMART" id="SM00360">
    <property type="entry name" value="RRM"/>
    <property type="match status" value="2"/>
</dbReference>
<dbReference type="GO" id="GO:0003723">
    <property type="term" value="F:RNA binding"/>
    <property type="evidence" value="ECO:0007669"/>
    <property type="project" value="UniProtKB-UniRule"/>
</dbReference>
<sequence length="248" mass="27521">MFSACPRAATRFSTLGLTARRFLSATADSVQIPASANEAAPTPTPASNTPGTLPATKRVLIKGIPTSFPQSTLRRVLEKYGTVLSYNLIPTKLGLNAFVDMSSREEAAALIKAERLYSKGDGLQATHYLKALPYTNPATPSTRDETVPPSTTVFLQNLPSIIPDDEDGQKLYKALFDLCNQWGEVRRIRWKYDTTLQQREPRAWVDFASKQSAAQMVRAAWSDTETPEFYGRRMTVNFSRGKNQARPT</sequence>
<dbReference type="PROSITE" id="PS50102">
    <property type="entry name" value="RRM"/>
    <property type="match status" value="2"/>
</dbReference>
<name>A0A0D7AYS7_9AGAR</name>
<protein>
    <recommendedName>
        <fullName evidence="2">RRM domain-containing protein</fullName>
    </recommendedName>
</protein>